<dbReference type="Proteomes" id="UP000217736">
    <property type="component" value="Chromosome"/>
</dbReference>
<dbReference type="Pfam" id="PF00535">
    <property type="entry name" value="Glycos_transf_2"/>
    <property type="match status" value="1"/>
</dbReference>
<evidence type="ECO:0000259" key="1">
    <source>
        <dbReference type="Pfam" id="PF00535"/>
    </source>
</evidence>
<dbReference type="EMBL" id="AP018164">
    <property type="protein sequence ID" value="BAX92335.1"/>
    <property type="molecule type" value="Genomic_DNA"/>
</dbReference>
<dbReference type="PANTHER" id="PTHR22916">
    <property type="entry name" value="GLYCOSYLTRANSFERASE"/>
    <property type="match status" value="1"/>
</dbReference>
<feature type="domain" description="Glycosyltransferase 2-like" evidence="1">
    <location>
        <begin position="7"/>
        <end position="97"/>
    </location>
</feature>
<evidence type="ECO:0000313" key="2">
    <source>
        <dbReference type="EMBL" id="BAX92335.1"/>
    </source>
</evidence>
<keyword evidence="3" id="KW-1185">Reference proteome</keyword>
<dbReference type="Gene3D" id="3.90.550.10">
    <property type="entry name" value="Spore Coat Polysaccharide Biosynthesis Protein SpsA, Chain A"/>
    <property type="match status" value="1"/>
</dbReference>
<dbReference type="KEGG" id="mshg:MSG_02186"/>
<dbReference type="PANTHER" id="PTHR22916:SF3">
    <property type="entry name" value="UDP-GLCNAC:BETAGAL BETA-1,3-N-ACETYLGLUCOSAMINYLTRANSFERASE-LIKE PROTEIN 1"/>
    <property type="match status" value="1"/>
</dbReference>
<name>A0A1Z4EH79_9MYCO</name>
<dbReference type="AlphaFoldDB" id="A0A1Z4EH79"/>
<proteinExistence type="predicted"/>
<evidence type="ECO:0000313" key="3">
    <source>
        <dbReference type="Proteomes" id="UP000217736"/>
    </source>
</evidence>
<keyword evidence="2" id="KW-0808">Transferase</keyword>
<dbReference type="SUPFAM" id="SSF53448">
    <property type="entry name" value="Nucleotide-diphospho-sugar transferases"/>
    <property type="match status" value="1"/>
</dbReference>
<accession>A0A1Z4EH79</accession>
<dbReference type="EC" id="2.4.1.293" evidence="2"/>
<protein>
    <submittedName>
        <fullName evidence="2">GalNAc(5)-diNAcBac-PP-undecaprenol beta-1,3-glucosyltransferase</fullName>
        <ecNumber evidence="2">2.4.1.293</ecNumber>
    </submittedName>
</protein>
<dbReference type="InterPro" id="IPR029044">
    <property type="entry name" value="Nucleotide-diphossugar_trans"/>
</dbReference>
<gene>
    <name evidence="2" type="primary">pglI</name>
    <name evidence="2" type="ORF">MSG_02186</name>
</gene>
<organism evidence="2 3">
    <name type="scientific">Mycobacterium shigaense</name>
    <dbReference type="NCBI Taxonomy" id="722731"/>
    <lineage>
        <taxon>Bacteria</taxon>
        <taxon>Bacillati</taxon>
        <taxon>Actinomycetota</taxon>
        <taxon>Actinomycetes</taxon>
        <taxon>Mycobacteriales</taxon>
        <taxon>Mycobacteriaceae</taxon>
        <taxon>Mycobacterium</taxon>
        <taxon>Mycobacterium simiae complex</taxon>
    </lineage>
</organism>
<keyword evidence="2" id="KW-0328">Glycosyltransferase</keyword>
<sequence length="404" mass="45085">MSAPEFSVLLPTRNRAELLAQAIATVRAQDEESWEIVVSDNASVDDVRGLVDGLDDPRIRYLRTDEPLPVTANWNRAADAATGRWVLMLGDDDGLPAGYMRTMREACTALADPDLIYHGAYHFMAPGVLPGKTQGTVFDVTQCYSMLHGRDAPAIIPLEEARAAARAALDMRALSAFNMQHFLFRRDFLERLRADGPVFRGPFPDFYTANVAWLRAARVGVVPRPMTVIGVTPKSYGYFYHNDAEAEGTDMLGNQHFRDGVAPELRKRLLPGSYLNTQWLVSVALVRDALPDDPSLRLGVGRYRRLQIVDTVLRHYTTGRPVGTALGQMWPLLSRAERALAMLLRLALLPWRVLPKVLRPVVAYLVARRFGQYAWLTRPRRVPLAPSNMLDAVDGLRRLTEGAA</sequence>
<dbReference type="GO" id="GO:0016758">
    <property type="term" value="F:hexosyltransferase activity"/>
    <property type="evidence" value="ECO:0007669"/>
    <property type="project" value="UniProtKB-ARBA"/>
</dbReference>
<dbReference type="InterPro" id="IPR001173">
    <property type="entry name" value="Glyco_trans_2-like"/>
</dbReference>
<dbReference type="CDD" id="cd00761">
    <property type="entry name" value="Glyco_tranf_GTA_type"/>
    <property type="match status" value="1"/>
</dbReference>
<dbReference type="OrthoDB" id="9788101at2"/>
<reference evidence="3" key="1">
    <citation type="submission" date="2017-06" db="EMBL/GenBank/DDBJ databases">
        <title>Complete Genome Sequence of Mycobacterium shigaense.</title>
        <authorList>
            <person name="Fukano H."/>
            <person name="Yoshida M."/>
            <person name="Kazumi Y."/>
            <person name="Ogura Y."/>
            <person name="Mitarai S."/>
            <person name="Hayashi T."/>
            <person name="Hoshino Y."/>
        </authorList>
    </citation>
    <scope>NUCLEOTIDE SEQUENCE [LARGE SCALE GENOMIC DNA]</scope>
    <source>
        <strain evidence="3">UN-152</strain>
    </source>
</reference>
<dbReference type="RefSeq" id="WP_096439485.1">
    <property type="nucleotide sequence ID" value="NZ_AP018164.1"/>
</dbReference>